<reference evidence="2" key="2">
    <citation type="submission" date="2025-08" db="UniProtKB">
        <authorList>
            <consortium name="RefSeq"/>
        </authorList>
    </citation>
    <scope>IDENTIFICATION</scope>
</reference>
<evidence type="ECO:0000313" key="1">
    <source>
        <dbReference type="Proteomes" id="UP000818029"/>
    </source>
</evidence>
<dbReference type="STRING" id="3635.A0A1U8NDE9"/>
<dbReference type="GeneID" id="107947029"/>
<dbReference type="RefSeq" id="XP_016737055.1">
    <property type="nucleotide sequence ID" value="XM_016881566.2"/>
</dbReference>
<dbReference type="PaxDb" id="3635-A0A1U8NDE9"/>
<sequence length="103" mass="11653">MVSEKSLDFKLISKMRGNSTANGSNGTHDVDIEQMESFDGLISGDWLSSLVNWLNGILPDLRLPLDATEEELRQYLIDGTIFCTILNKPRPSSVECWNIFKYL</sequence>
<reference evidence="1" key="1">
    <citation type="journal article" date="2020" name="Nat. Genet.">
        <title>Genomic diversifications of five Gossypium allopolyploid species and their impact on cotton improvement.</title>
        <authorList>
            <person name="Chen Z.J."/>
            <person name="Sreedasyam A."/>
            <person name="Ando A."/>
            <person name="Song Q."/>
            <person name="De Santiago L.M."/>
            <person name="Hulse-Kemp A.M."/>
            <person name="Ding M."/>
            <person name="Ye W."/>
            <person name="Kirkbride R.C."/>
            <person name="Jenkins J."/>
            <person name="Plott C."/>
            <person name="Lovell J."/>
            <person name="Lin Y.M."/>
            <person name="Vaughn R."/>
            <person name="Liu B."/>
            <person name="Simpson S."/>
            <person name="Scheffler B.E."/>
            <person name="Wen L."/>
            <person name="Saski C.A."/>
            <person name="Grover C.E."/>
            <person name="Hu G."/>
            <person name="Conover J.L."/>
            <person name="Carlson J.W."/>
            <person name="Shu S."/>
            <person name="Boston L.B."/>
            <person name="Williams M."/>
            <person name="Peterson D.G."/>
            <person name="McGee K."/>
            <person name="Jones D.C."/>
            <person name="Wendel J.F."/>
            <person name="Stelly D.M."/>
            <person name="Grimwood J."/>
            <person name="Schmutz J."/>
        </authorList>
    </citation>
    <scope>NUCLEOTIDE SEQUENCE [LARGE SCALE GENOMIC DNA]</scope>
    <source>
        <strain evidence="1">cv. TM-1</strain>
    </source>
</reference>
<dbReference type="Proteomes" id="UP000818029">
    <property type="component" value="Chromosome D12"/>
</dbReference>
<organism evidence="1 2">
    <name type="scientific">Gossypium hirsutum</name>
    <name type="common">Upland cotton</name>
    <name type="synonym">Gossypium mexicanum</name>
    <dbReference type="NCBI Taxonomy" id="3635"/>
    <lineage>
        <taxon>Eukaryota</taxon>
        <taxon>Viridiplantae</taxon>
        <taxon>Streptophyta</taxon>
        <taxon>Embryophyta</taxon>
        <taxon>Tracheophyta</taxon>
        <taxon>Spermatophyta</taxon>
        <taxon>Magnoliopsida</taxon>
        <taxon>eudicotyledons</taxon>
        <taxon>Gunneridae</taxon>
        <taxon>Pentapetalae</taxon>
        <taxon>rosids</taxon>
        <taxon>malvids</taxon>
        <taxon>Malvales</taxon>
        <taxon>Malvaceae</taxon>
        <taxon>Malvoideae</taxon>
        <taxon>Gossypium</taxon>
    </lineage>
</organism>
<dbReference type="InterPro" id="IPR036872">
    <property type="entry name" value="CH_dom_sf"/>
</dbReference>
<dbReference type="AlphaFoldDB" id="A0A1U8NDE9"/>
<name>A0A1U8NDE9_GOSHI</name>
<keyword evidence="1" id="KW-1185">Reference proteome</keyword>
<dbReference type="Gene3D" id="1.10.418.10">
    <property type="entry name" value="Calponin-like domain"/>
    <property type="match status" value="1"/>
</dbReference>
<evidence type="ECO:0000313" key="2">
    <source>
        <dbReference type="RefSeq" id="XP_016737055.1"/>
    </source>
</evidence>
<proteinExistence type="predicted"/>
<gene>
    <name evidence="2" type="primary">LOC107947029</name>
</gene>
<dbReference type="KEGG" id="ghi:107947029"/>
<accession>A0A1U8NDE9</accession>
<protein>
    <submittedName>
        <fullName evidence="2">Kinesin-like protein KIN-14K</fullName>
    </submittedName>
</protein>
<dbReference type="SUPFAM" id="SSF47576">
    <property type="entry name" value="Calponin-homology domain, CH-domain"/>
    <property type="match status" value="1"/>
</dbReference>